<sequence length="149" mass="17287">MKKKTKYITAAIVFVLLSLCNIFVSAIFHKMLIKDNQWLTFAPFIETCKLVFSNMGARSIFLAFEVFIVLGLIAAQLSRTSTYKSDMVKISKNIEIPQRAGQNQYGSARFYRDDELDTVFTEIKINKQDSYIQELMKHGYDDLEFMKKE</sequence>
<keyword evidence="3" id="KW-1185">Reference proteome</keyword>
<keyword evidence="1" id="KW-0812">Transmembrane</keyword>
<name>A0AAE3JAC6_9FIRM</name>
<dbReference type="RefSeq" id="WP_117968296.1">
    <property type="nucleotide sequence ID" value="NZ_JAJEQM010000016.1"/>
</dbReference>
<evidence type="ECO:0000256" key="1">
    <source>
        <dbReference type="SAM" id="Phobius"/>
    </source>
</evidence>
<organism evidence="2 3">
    <name type="scientific">Hominilimicola fabiformis</name>
    <dbReference type="NCBI Taxonomy" id="2885356"/>
    <lineage>
        <taxon>Bacteria</taxon>
        <taxon>Bacillati</taxon>
        <taxon>Bacillota</taxon>
        <taxon>Clostridia</taxon>
        <taxon>Eubacteriales</taxon>
        <taxon>Oscillospiraceae</taxon>
        <taxon>Hominilimicola</taxon>
    </lineage>
</organism>
<evidence type="ECO:0000313" key="3">
    <source>
        <dbReference type="Proteomes" id="UP001198242"/>
    </source>
</evidence>
<protein>
    <recommendedName>
        <fullName evidence="4">TRAG family protein</fullName>
    </recommendedName>
</protein>
<feature type="transmembrane region" description="Helical" evidence="1">
    <location>
        <begin position="7"/>
        <end position="28"/>
    </location>
</feature>
<keyword evidence="1" id="KW-0472">Membrane</keyword>
<feature type="transmembrane region" description="Helical" evidence="1">
    <location>
        <begin position="59"/>
        <end position="77"/>
    </location>
</feature>
<evidence type="ECO:0008006" key="4">
    <source>
        <dbReference type="Google" id="ProtNLM"/>
    </source>
</evidence>
<evidence type="ECO:0000313" key="2">
    <source>
        <dbReference type="EMBL" id="MCC2211311.1"/>
    </source>
</evidence>
<accession>A0AAE3JAC6</accession>
<comment type="caution">
    <text evidence="2">The sequence shown here is derived from an EMBL/GenBank/DDBJ whole genome shotgun (WGS) entry which is preliminary data.</text>
</comment>
<dbReference type="Proteomes" id="UP001198242">
    <property type="component" value="Unassembled WGS sequence"/>
</dbReference>
<dbReference type="AlphaFoldDB" id="A0AAE3JAC6"/>
<keyword evidence="1" id="KW-1133">Transmembrane helix</keyword>
<proteinExistence type="predicted"/>
<dbReference type="EMBL" id="JAJEQM010000016">
    <property type="protein sequence ID" value="MCC2211311.1"/>
    <property type="molecule type" value="Genomic_DNA"/>
</dbReference>
<gene>
    <name evidence="2" type="ORF">LKE05_10985</name>
</gene>
<reference evidence="2 3" key="1">
    <citation type="submission" date="2021-10" db="EMBL/GenBank/DDBJ databases">
        <title>Anaerobic single-cell dispensing facilitates the cultivation of human gut bacteria.</title>
        <authorList>
            <person name="Afrizal A."/>
        </authorList>
    </citation>
    <scope>NUCLEOTIDE SEQUENCE [LARGE SCALE GENOMIC DNA]</scope>
    <source>
        <strain evidence="2 3">CLA-AA-H232</strain>
    </source>
</reference>